<feature type="region of interest" description="Disordered" evidence="7">
    <location>
        <begin position="159"/>
        <end position="210"/>
    </location>
</feature>
<evidence type="ECO:0000256" key="6">
    <source>
        <dbReference type="HAMAP-Rule" id="MF_01634"/>
    </source>
</evidence>
<feature type="active site" description="Nucleophile" evidence="6">
    <location>
        <position position="90"/>
    </location>
</feature>
<keyword evidence="5 6" id="KW-0862">Zinc</keyword>
<feature type="binding site" evidence="6">
    <location>
        <position position="340"/>
    </location>
    <ligand>
        <name>Zn(2+)</name>
        <dbReference type="ChEBI" id="CHEBI:29105"/>
    </ligand>
</feature>
<comment type="cofactor">
    <cofactor evidence="6">
        <name>Zn(2+)</name>
        <dbReference type="ChEBI" id="CHEBI:29105"/>
    </cofactor>
    <text evidence="6">Binds 1 zinc ion per subunit.</text>
</comment>
<comment type="pathway">
    <text evidence="6">tRNA modification; archaeosine-tRNA biosynthesis.</text>
</comment>
<name>A0AA96VDX6_9EURY</name>
<comment type="function">
    <text evidence="6">Exchanges the guanine residue with 7-cyano-7-deazaguanine (preQ0) at position 15 in the dihydrouridine loop (D-loop) of archaeal tRNAs.</text>
</comment>
<keyword evidence="3 6" id="KW-0819">tRNA processing</keyword>
<dbReference type="GO" id="GO:0005737">
    <property type="term" value="C:cytoplasm"/>
    <property type="evidence" value="ECO:0007669"/>
    <property type="project" value="TreeGrafter"/>
</dbReference>
<dbReference type="PANTHER" id="PTHR46499:SF1">
    <property type="entry name" value="QUEUINE TRNA-RIBOSYLTRANSFERASE"/>
    <property type="match status" value="1"/>
</dbReference>
<evidence type="ECO:0000259" key="8">
    <source>
        <dbReference type="Pfam" id="PF01702"/>
    </source>
</evidence>
<sequence length="555" mass="61295">MPSNFEIIEKDGAGRIGRLRTPHGIVETPTVMPVINPNLRIIEPAEMKDFGAEILITNSYIIYNKKELREKALKDGLHELLGFDGPIMTDSGSFQLSVYGEINVENHEIISFEQQIGTDIGVPLDIPTGPDVSFEKASGELEITHARLKEAREIVEKTREAAKSHRESEGKSDGMSDGKAAGMSDGKAAGMSDGKAAGMSDGKAAGMSDGKTDVKRRGDDMMLAGPIQGSTHKSLREKSAAYLSELDFDVYPIGAVVPLMEAYRYSELVDIIVAAKKNLTPTAPVHLFGAGHPMMFALAVALGCDLFDSAAYALYAKGGRYITVNGTYMVDRLKYLPCSCPVCMKNTAESLKKAANKEELLARHNLYVTFEEIRQIKQAISDGKLMELVELRCHSHPKILGALDALFSHSDWLEQHDPAAKSTFFECSAASANRPEVLRYGMRLSRLSVHGNVLIRPHSSPKDKEYDFIFSFKPPFGAYPVELDENYPFNAEVLDIPSLPSLQKALDHTLRLVQQNPDAKFVFVKGKRLSRFDESCFEELKKVCTVVDRLDDLEK</sequence>
<dbReference type="GeneID" id="89227668"/>
<evidence type="ECO:0000256" key="4">
    <source>
        <dbReference type="ARBA" id="ARBA00022723"/>
    </source>
</evidence>
<dbReference type="EC" id="2.4.2.48" evidence="6"/>
<evidence type="ECO:0000256" key="3">
    <source>
        <dbReference type="ARBA" id="ARBA00022694"/>
    </source>
</evidence>
<evidence type="ECO:0000313" key="9">
    <source>
        <dbReference type="EMBL" id="WNY26506.1"/>
    </source>
</evidence>
<keyword evidence="4 6" id="KW-0479">Metal-binding</keyword>
<dbReference type="NCBIfam" id="TIGR00432">
    <property type="entry name" value="arcsn_tRNA_tgt"/>
    <property type="match status" value="1"/>
</dbReference>
<dbReference type="InterPro" id="IPR002616">
    <property type="entry name" value="tRNA_ribo_trans-like"/>
</dbReference>
<dbReference type="SUPFAM" id="SSF51713">
    <property type="entry name" value="tRNA-guanine transglycosylase"/>
    <property type="match status" value="1"/>
</dbReference>
<dbReference type="Gene3D" id="3.20.20.105">
    <property type="entry name" value="Queuine tRNA-ribosyltransferase-like"/>
    <property type="match status" value="1"/>
</dbReference>
<dbReference type="GO" id="GO:0016763">
    <property type="term" value="F:pentosyltransferase activity"/>
    <property type="evidence" value="ECO:0007669"/>
    <property type="project" value="UniProtKB-UniRule"/>
</dbReference>
<dbReference type="GO" id="GO:0002099">
    <property type="term" value="P:tRNA wobble guanine modification"/>
    <property type="evidence" value="ECO:0007669"/>
    <property type="project" value="TreeGrafter"/>
</dbReference>
<dbReference type="GO" id="GO:0008270">
    <property type="term" value="F:zinc ion binding"/>
    <property type="evidence" value="ECO:0007669"/>
    <property type="project" value="UniProtKB-UniRule"/>
</dbReference>
<feature type="binding site" evidence="6">
    <location>
        <position position="125"/>
    </location>
    <ligand>
        <name>substrate</name>
    </ligand>
</feature>
<feature type="binding site" evidence="6">
    <location>
        <position position="255"/>
    </location>
    <ligand>
        <name>substrate</name>
    </ligand>
</feature>
<feature type="binding site" evidence="6">
    <location>
        <position position="343"/>
    </location>
    <ligand>
        <name>Zn(2+)</name>
        <dbReference type="ChEBI" id="CHEBI:29105"/>
    </ligand>
</feature>
<evidence type="ECO:0000313" key="10">
    <source>
        <dbReference type="Proteomes" id="UP001304970"/>
    </source>
</evidence>
<comment type="catalytic activity">
    <reaction evidence="6">
        <text>guanosine(15) in tRNA + 7-cyano-7-carbaguanine = 7-cyano-7-carbaguanosine(15) in tRNA + guanine</text>
        <dbReference type="Rhea" id="RHEA:43164"/>
        <dbReference type="Rhea" id="RHEA-COMP:10371"/>
        <dbReference type="Rhea" id="RHEA-COMP:10372"/>
        <dbReference type="ChEBI" id="CHEBI:16235"/>
        <dbReference type="ChEBI" id="CHEBI:45075"/>
        <dbReference type="ChEBI" id="CHEBI:74269"/>
        <dbReference type="ChEBI" id="CHEBI:82850"/>
        <dbReference type="EC" id="2.4.2.48"/>
    </reaction>
</comment>
<protein>
    <recommendedName>
        <fullName evidence="6">tRNA-guanine(15) transglycosylase</fullName>
        <ecNumber evidence="6">2.4.2.48</ecNumber>
    </recommendedName>
    <alternativeName>
        <fullName evidence="6">7-cyano-7-deazaguanine tRNA-ribosyltransferase</fullName>
    </alternativeName>
    <alternativeName>
        <fullName evidence="6">Archaeal tRNA-guanine transglycosylase</fullName>
    </alternativeName>
</protein>
<evidence type="ECO:0000256" key="7">
    <source>
        <dbReference type="SAM" id="MobiDB-lite"/>
    </source>
</evidence>
<dbReference type="AlphaFoldDB" id="A0AA96VDX6"/>
<dbReference type="InterPro" id="IPR036511">
    <property type="entry name" value="TGT-like_sf"/>
</dbReference>
<dbReference type="InterPro" id="IPR050076">
    <property type="entry name" value="ArchSynthase1/Queuine_TRR"/>
</dbReference>
<dbReference type="HAMAP" id="MF_01634">
    <property type="entry name" value="TgtA_arch"/>
    <property type="match status" value="1"/>
</dbReference>
<accession>A0AA96VDX6</accession>
<proteinExistence type="inferred from homology"/>
<evidence type="ECO:0000256" key="5">
    <source>
        <dbReference type="ARBA" id="ARBA00022833"/>
    </source>
</evidence>
<feature type="binding site" evidence="6">
    <location>
        <position position="338"/>
    </location>
    <ligand>
        <name>Zn(2+)</name>
        <dbReference type="ChEBI" id="CHEBI:29105"/>
    </ligand>
</feature>
<dbReference type="EMBL" id="CP131061">
    <property type="protein sequence ID" value="WNY26506.1"/>
    <property type="molecule type" value="Genomic_DNA"/>
</dbReference>
<dbReference type="Proteomes" id="UP001304970">
    <property type="component" value="Chromosome"/>
</dbReference>
<dbReference type="PANTHER" id="PTHR46499">
    <property type="entry name" value="QUEUINE TRNA-RIBOSYLTRANSFERASE"/>
    <property type="match status" value="1"/>
</dbReference>
<comment type="similarity">
    <text evidence="6">Belongs to the archaeosine tRNA-ribosyltransferase family.</text>
</comment>
<gene>
    <name evidence="9" type="primary">qtrT1</name>
    <name evidence="6" type="synonym">tgtA</name>
    <name evidence="9" type="ORF">MsAm2_02680</name>
</gene>
<dbReference type="SUPFAM" id="SSF88802">
    <property type="entry name" value="Pre-PUA domain"/>
    <property type="match status" value="1"/>
</dbReference>
<dbReference type="Pfam" id="PF01702">
    <property type="entry name" value="TGT"/>
    <property type="match status" value="2"/>
</dbReference>
<reference evidence="9 10" key="1">
    <citation type="submission" date="2023-07" db="EMBL/GenBank/DDBJ databases">
        <title>Closed genome sequence of Methanosarcinaceae archaeon Am2.</title>
        <authorList>
            <person name="Poehlein A."/>
            <person name="Protasov E."/>
            <person name="Platt K."/>
            <person name="Reeh H."/>
            <person name="Daniel R."/>
            <person name="Brune A."/>
        </authorList>
    </citation>
    <scope>NUCLEOTIDE SEQUENCE [LARGE SCALE GENOMIC DNA]</scope>
    <source>
        <strain evidence="9 10">Am2</strain>
    </source>
</reference>
<keyword evidence="10" id="KW-1185">Reference proteome</keyword>
<feature type="compositionally biased region" description="Basic and acidic residues" evidence="7">
    <location>
        <begin position="159"/>
        <end position="176"/>
    </location>
</feature>
<keyword evidence="1 6" id="KW-0328">Glycosyltransferase</keyword>
<dbReference type="RefSeq" id="WP_338098033.1">
    <property type="nucleotide sequence ID" value="NZ_CP131061.1"/>
</dbReference>
<organism evidence="9 10">
    <name type="scientific">Methanolapillus ohkumae</name>
    <dbReference type="NCBI Taxonomy" id="3028298"/>
    <lineage>
        <taxon>Archaea</taxon>
        <taxon>Methanobacteriati</taxon>
        <taxon>Methanobacteriota</taxon>
        <taxon>Stenosarchaea group</taxon>
        <taxon>Methanomicrobia</taxon>
        <taxon>Methanosarcinales</taxon>
        <taxon>Methanosarcinaceae</taxon>
        <taxon>Methanolapillus</taxon>
    </lineage>
</organism>
<feature type="domain" description="tRNA-guanine(15) transglycosylase-like" evidence="8">
    <location>
        <begin position="13"/>
        <end position="157"/>
    </location>
</feature>
<feature type="domain" description="tRNA-guanine(15) transglycosylase-like" evidence="8">
    <location>
        <begin position="216"/>
        <end position="397"/>
    </location>
</feature>
<dbReference type="InterPro" id="IPR004804">
    <property type="entry name" value="TgtA"/>
</dbReference>
<dbReference type="NCBIfam" id="TIGR00449">
    <property type="entry name" value="tgt_general"/>
    <property type="match status" value="2"/>
</dbReference>
<keyword evidence="2 6" id="KW-0808">Transferase</keyword>
<evidence type="ECO:0000256" key="2">
    <source>
        <dbReference type="ARBA" id="ARBA00022679"/>
    </source>
</evidence>
<evidence type="ECO:0000256" key="1">
    <source>
        <dbReference type="ARBA" id="ARBA00022676"/>
    </source>
</evidence>